<dbReference type="GO" id="GO:0008270">
    <property type="term" value="F:zinc ion binding"/>
    <property type="evidence" value="ECO:0007669"/>
    <property type="project" value="InterPro"/>
</dbReference>
<evidence type="ECO:0000256" key="1">
    <source>
        <dbReference type="SAM" id="MobiDB-lite"/>
    </source>
</evidence>
<feature type="domain" description="Zn(2)-C6 fungal-type" evidence="2">
    <location>
        <begin position="97"/>
        <end position="127"/>
    </location>
</feature>
<dbReference type="GO" id="GO:0000981">
    <property type="term" value="F:DNA-binding transcription factor activity, RNA polymerase II-specific"/>
    <property type="evidence" value="ECO:0007669"/>
    <property type="project" value="InterPro"/>
</dbReference>
<gene>
    <name evidence="3" type="ORF">BCR33DRAFT_761646</name>
</gene>
<protein>
    <recommendedName>
        <fullName evidence="2">Zn(2)-C6 fungal-type domain-containing protein</fullName>
    </recommendedName>
</protein>
<evidence type="ECO:0000259" key="2">
    <source>
        <dbReference type="PROSITE" id="PS50048"/>
    </source>
</evidence>
<dbReference type="Pfam" id="PF00172">
    <property type="entry name" value="Zn_clus"/>
    <property type="match status" value="1"/>
</dbReference>
<feature type="region of interest" description="Disordered" evidence="1">
    <location>
        <begin position="35"/>
        <end position="61"/>
    </location>
</feature>
<dbReference type="OrthoDB" id="39175at2759"/>
<proteinExistence type="predicted"/>
<dbReference type="InterPro" id="IPR036864">
    <property type="entry name" value="Zn2-C6_fun-type_DNA-bd_sf"/>
</dbReference>
<dbReference type="Proteomes" id="UP000193642">
    <property type="component" value="Unassembled WGS sequence"/>
</dbReference>
<feature type="non-terminal residue" evidence="3">
    <location>
        <position position="133"/>
    </location>
</feature>
<dbReference type="AlphaFoldDB" id="A0A1Y2CZK4"/>
<sequence>CEIIYFLRWIYSTSLHQNHSRHLPSLAPTSFIDGHQARQPIAPPADERRDEEGFNGTTGGNVNLNLDEVHHDAAAPDHDGFPDIQPIVFGGSGRPQPCEGCRVHRKRCDLTRPSCSRCIKRQVPCSYKPAPIK</sequence>
<organism evidence="3 4">
    <name type="scientific">Rhizoclosmatium globosum</name>
    <dbReference type="NCBI Taxonomy" id="329046"/>
    <lineage>
        <taxon>Eukaryota</taxon>
        <taxon>Fungi</taxon>
        <taxon>Fungi incertae sedis</taxon>
        <taxon>Chytridiomycota</taxon>
        <taxon>Chytridiomycota incertae sedis</taxon>
        <taxon>Chytridiomycetes</taxon>
        <taxon>Chytridiales</taxon>
        <taxon>Chytriomycetaceae</taxon>
        <taxon>Rhizoclosmatium</taxon>
    </lineage>
</organism>
<accession>A0A1Y2CZK4</accession>
<evidence type="ECO:0000313" key="4">
    <source>
        <dbReference type="Proteomes" id="UP000193642"/>
    </source>
</evidence>
<evidence type="ECO:0000313" key="3">
    <source>
        <dbReference type="EMBL" id="ORY52461.1"/>
    </source>
</evidence>
<dbReference type="Gene3D" id="4.10.240.10">
    <property type="entry name" value="Zn(2)-C6 fungal-type DNA-binding domain"/>
    <property type="match status" value="1"/>
</dbReference>
<dbReference type="InterPro" id="IPR001138">
    <property type="entry name" value="Zn2Cys6_DnaBD"/>
</dbReference>
<dbReference type="CDD" id="cd00067">
    <property type="entry name" value="GAL4"/>
    <property type="match status" value="1"/>
</dbReference>
<comment type="caution">
    <text evidence="3">The sequence shown here is derived from an EMBL/GenBank/DDBJ whole genome shotgun (WGS) entry which is preliminary data.</text>
</comment>
<dbReference type="SUPFAM" id="SSF57701">
    <property type="entry name" value="Zn2/Cys6 DNA-binding domain"/>
    <property type="match status" value="1"/>
</dbReference>
<dbReference type="EMBL" id="MCGO01000003">
    <property type="protein sequence ID" value="ORY52461.1"/>
    <property type="molecule type" value="Genomic_DNA"/>
</dbReference>
<dbReference type="PROSITE" id="PS50048">
    <property type="entry name" value="ZN2_CY6_FUNGAL_2"/>
    <property type="match status" value="1"/>
</dbReference>
<feature type="non-terminal residue" evidence="3">
    <location>
        <position position="1"/>
    </location>
</feature>
<keyword evidence="4" id="KW-1185">Reference proteome</keyword>
<name>A0A1Y2CZK4_9FUNG</name>
<reference evidence="3 4" key="1">
    <citation type="submission" date="2016-07" db="EMBL/GenBank/DDBJ databases">
        <title>Pervasive Adenine N6-methylation of Active Genes in Fungi.</title>
        <authorList>
            <consortium name="DOE Joint Genome Institute"/>
            <person name="Mondo S.J."/>
            <person name="Dannebaum R.O."/>
            <person name="Kuo R.C."/>
            <person name="Labutti K."/>
            <person name="Haridas S."/>
            <person name="Kuo A."/>
            <person name="Salamov A."/>
            <person name="Ahrendt S.R."/>
            <person name="Lipzen A."/>
            <person name="Sullivan W."/>
            <person name="Andreopoulos W.B."/>
            <person name="Clum A."/>
            <person name="Lindquist E."/>
            <person name="Daum C."/>
            <person name="Ramamoorthy G.K."/>
            <person name="Gryganskyi A."/>
            <person name="Culley D."/>
            <person name="Magnuson J.K."/>
            <person name="James T.Y."/>
            <person name="O'Malley M.A."/>
            <person name="Stajich J.E."/>
            <person name="Spatafora J.W."/>
            <person name="Visel A."/>
            <person name="Grigoriev I.V."/>
        </authorList>
    </citation>
    <scope>NUCLEOTIDE SEQUENCE [LARGE SCALE GENOMIC DNA]</scope>
    <source>
        <strain evidence="3 4">JEL800</strain>
    </source>
</reference>